<name>A0A0J8DRU3_BETVV</name>
<reference evidence="1 2" key="1">
    <citation type="journal article" date="2014" name="Nature">
        <title>The genome of the recently domesticated crop plant sugar beet (Beta vulgaris).</title>
        <authorList>
            <person name="Dohm J.C."/>
            <person name="Minoche A.E."/>
            <person name="Holtgrawe D."/>
            <person name="Capella-Gutierrez S."/>
            <person name="Zakrzewski F."/>
            <person name="Tafer H."/>
            <person name="Rupp O."/>
            <person name="Sorensen T.R."/>
            <person name="Stracke R."/>
            <person name="Reinhardt R."/>
            <person name="Goesmann A."/>
            <person name="Kraft T."/>
            <person name="Schulz B."/>
            <person name="Stadler P.F."/>
            <person name="Schmidt T."/>
            <person name="Gabaldon T."/>
            <person name="Lehrach H."/>
            <person name="Weisshaar B."/>
            <person name="Himmelbauer H."/>
        </authorList>
    </citation>
    <scope>NUCLEOTIDE SEQUENCE [LARGE SCALE GENOMIC DNA]</scope>
    <source>
        <tissue evidence="1">Taproot</tissue>
    </source>
</reference>
<keyword evidence="2" id="KW-1185">Reference proteome</keyword>
<protein>
    <submittedName>
        <fullName evidence="1">Uncharacterized protein</fullName>
    </submittedName>
</protein>
<dbReference type="EMBL" id="KQ102485">
    <property type="protein sequence ID" value="KMS93465.1"/>
    <property type="molecule type" value="Genomic_DNA"/>
</dbReference>
<evidence type="ECO:0000313" key="1">
    <source>
        <dbReference type="EMBL" id="KMS93465.1"/>
    </source>
</evidence>
<dbReference type="Proteomes" id="UP000035740">
    <property type="component" value="Unassembled WGS sequence"/>
</dbReference>
<sequence>STDSDCVLYEIEAPAGYPDNYRLGPKIRQNLNRIREQSMSLEEYQHYCKCRQTSFISRQNRSRFLSWISLQRTDIAPDSVERVIAFLGLIAHDHIGDRQ</sequence>
<evidence type="ECO:0000313" key="2">
    <source>
        <dbReference type="Proteomes" id="UP000035740"/>
    </source>
</evidence>
<accession>A0A0J8DRU3</accession>
<proteinExistence type="predicted"/>
<feature type="non-terminal residue" evidence="1">
    <location>
        <position position="1"/>
    </location>
</feature>
<dbReference type="Gramene" id="KMS93465">
    <property type="protein sequence ID" value="KMS93465"/>
    <property type="gene ID" value="BVRB_031210"/>
</dbReference>
<gene>
    <name evidence="1" type="ORF">BVRB_031210</name>
</gene>
<dbReference type="AlphaFoldDB" id="A0A0J8DRU3"/>
<organism evidence="1 2">
    <name type="scientific">Beta vulgaris subsp. vulgaris</name>
    <name type="common">Beet</name>
    <dbReference type="NCBI Taxonomy" id="3555"/>
    <lineage>
        <taxon>Eukaryota</taxon>
        <taxon>Viridiplantae</taxon>
        <taxon>Streptophyta</taxon>
        <taxon>Embryophyta</taxon>
        <taxon>Tracheophyta</taxon>
        <taxon>Spermatophyta</taxon>
        <taxon>Magnoliopsida</taxon>
        <taxon>eudicotyledons</taxon>
        <taxon>Gunneridae</taxon>
        <taxon>Pentapetalae</taxon>
        <taxon>Caryophyllales</taxon>
        <taxon>Chenopodiaceae</taxon>
        <taxon>Betoideae</taxon>
        <taxon>Beta</taxon>
    </lineage>
</organism>